<reference evidence="6" key="3">
    <citation type="submission" date="2021-05" db="UniProtKB">
        <authorList>
            <consortium name="EnsemblPlants"/>
        </authorList>
    </citation>
    <scope>IDENTIFICATION</scope>
    <source>
        <strain evidence="6">cv. B73</strain>
    </source>
</reference>
<feature type="compositionally biased region" description="Acidic residues" evidence="5">
    <location>
        <begin position="85"/>
        <end position="126"/>
    </location>
</feature>
<dbReference type="GO" id="GO:0009908">
    <property type="term" value="P:flower development"/>
    <property type="evidence" value="ECO:0007669"/>
    <property type="project" value="UniProtKB-KW"/>
</dbReference>
<reference evidence="6" key="2">
    <citation type="submission" date="2019-07" db="EMBL/GenBank/DDBJ databases">
        <authorList>
            <person name="Seetharam A."/>
            <person name="Woodhouse M."/>
            <person name="Cannon E."/>
        </authorList>
    </citation>
    <scope>NUCLEOTIDE SEQUENCE [LARGE SCALE GENOMIC DNA]</scope>
    <source>
        <strain evidence="6">cv. B73</strain>
    </source>
</reference>
<dbReference type="AlphaFoldDB" id="A0A804PA52"/>
<reference evidence="7" key="1">
    <citation type="journal article" date="2009" name="Science">
        <title>The B73 maize genome: complexity, diversity, and dynamics.</title>
        <authorList>
            <person name="Schnable P.S."/>
            <person name="Ware D."/>
            <person name="Fulton R.S."/>
            <person name="Stein J.C."/>
            <person name="Wei F."/>
            <person name="Pasternak S."/>
            <person name="Liang C."/>
            <person name="Zhang J."/>
            <person name="Fulton L."/>
            <person name="Graves T.A."/>
            <person name="Minx P."/>
            <person name="Reily A.D."/>
            <person name="Courtney L."/>
            <person name="Kruchowski S.S."/>
            <person name="Tomlinson C."/>
            <person name="Strong C."/>
            <person name="Delehaunty K."/>
            <person name="Fronick C."/>
            <person name="Courtney B."/>
            <person name="Rock S.M."/>
            <person name="Belter E."/>
            <person name="Du F."/>
            <person name="Kim K."/>
            <person name="Abbott R.M."/>
            <person name="Cotton M."/>
            <person name="Levy A."/>
            <person name="Marchetto P."/>
            <person name="Ochoa K."/>
            <person name="Jackson S.M."/>
            <person name="Gillam B."/>
            <person name="Chen W."/>
            <person name="Yan L."/>
            <person name="Higginbotham J."/>
            <person name="Cardenas M."/>
            <person name="Waligorski J."/>
            <person name="Applebaum E."/>
            <person name="Phelps L."/>
            <person name="Falcone J."/>
            <person name="Kanchi K."/>
            <person name="Thane T."/>
            <person name="Scimone A."/>
            <person name="Thane N."/>
            <person name="Henke J."/>
            <person name="Wang T."/>
            <person name="Ruppert J."/>
            <person name="Shah N."/>
            <person name="Rotter K."/>
            <person name="Hodges J."/>
            <person name="Ingenthron E."/>
            <person name="Cordes M."/>
            <person name="Kohlberg S."/>
            <person name="Sgro J."/>
            <person name="Delgado B."/>
            <person name="Mead K."/>
            <person name="Chinwalla A."/>
            <person name="Leonard S."/>
            <person name="Crouse K."/>
            <person name="Collura K."/>
            <person name="Kudrna D."/>
            <person name="Currie J."/>
            <person name="He R."/>
            <person name="Angelova A."/>
            <person name="Rajasekar S."/>
            <person name="Mueller T."/>
            <person name="Lomeli R."/>
            <person name="Scara G."/>
            <person name="Ko A."/>
            <person name="Delaney K."/>
            <person name="Wissotski M."/>
            <person name="Lopez G."/>
            <person name="Campos D."/>
            <person name="Braidotti M."/>
            <person name="Ashley E."/>
            <person name="Golser W."/>
            <person name="Kim H."/>
            <person name="Lee S."/>
            <person name="Lin J."/>
            <person name="Dujmic Z."/>
            <person name="Kim W."/>
            <person name="Talag J."/>
            <person name="Zuccolo A."/>
            <person name="Fan C."/>
            <person name="Sebastian A."/>
            <person name="Kramer M."/>
            <person name="Spiegel L."/>
            <person name="Nascimento L."/>
            <person name="Zutavern T."/>
            <person name="Miller B."/>
            <person name="Ambroise C."/>
            <person name="Muller S."/>
            <person name="Spooner W."/>
            <person name="Narechania A."/>
            <person name="Ren L."/>
            <person name="Wei S."/>
            <person name="Kumari S."/>
            <person name="Faga B."/>
            <person name="Levy M.J."/>
            <person name="McMahan L."/>
            <person name="Van Buren P."/>
            <person name="Vaughn M.W."/>
            <person name="Ying K."/>
            <person name="Yeh C.-T."/>
            <person name="Emrich S.J."/>
            <person name="Jia Y."/>
            <person name="Kalyanaraman A."/>
            <person name="Hsia A.-P."/>
            <person name="Barbazuk W.B."/>
            <person name="Baucom R.S."/>
            <person name="Brutnell T.P."/>
            <person name="Carpita N.C."/>
            <person name="Chaparro C."/>
            <person name="Chia J.-M."/>
            <person name="Deragon J.-M."/>
            <person name="Estill J.C."/>
            <person name="Fu Y."/>
            <person name="Jeddeloh J.A."/>
            <person name="Han Y."/>
            <person name="Lee H."/>
            <person name="Li P."/>
            <person name="Lisch D.R."/>
            <person name="Liu S."/>
            <person name="Liu Z."/>
            <person name="Nagel D.H."/>
            <person name="McCann M.C."/>
            <person name="SanMiguel P."/>
            <person name="Myers A.M."/>
            <person name="Nettleton D."/>
            <person name="Nguyen J."/>
            <person name="Penning B.W."/>
            <person name="Ponnala L."/>
            <person name="Schneider K.L."/>
            <person name="Schwartz D.C."/>
            <person name="Sharma A."/>
            <person name="Soderlund C."/>
            <person name="Springer N.M."/>
            <person name="Sun Q."/>
            <person name="Wang H."/>
            <person name="Waterman M."/>
            <person name="Westerman R."/>
            <person name="Wolfgruber T.K."/>
            <person name="Yang L."/>
            <person name="Yu Y."/>
            <person name="Zhang L."/>
            <person name="Zhou S."/>
            <person name="Zhu Q."/>
            <person name="Bennetzen J.L."/>
            <person name="Dawe R.K."/>
            <person name="Jiang J."/>
            <person name="Jiang N."/>
            <person name="Presting G.G."/>
            <person name="Wessler S.R."/>
            <person name="Aluru S."/>
            <person name="Martienssen R.A."/>
            <person name="Clifton S.W."/>
            <person name="McCombie W.R."/>
            <person name="Wing R.A."/>
            <person name="Wilson R.K."/>
        </authorList>
    </citation>
    <scope>NUCLEOTIDE SEQUENCE [LARGE SCALE GENOMIC DNA]</scope>
    <source>
        <strain evidence="7">cv. B73</strain>
    </source>
</reference>
<evidence type="ECO:0000256" key="1">
    <source>
        <dbReference type="ARBA" id="ARBA00008956"/>
    </source>
</evidence>
<feature type="compositionally biased region" description="Acidic residues" evidence="5">
    <location>
        <begin position="162"/>
        <end position="187"/>
    </location>
</feature>
<feature type="compositionally biased region" description="Basic and acidic residues" evidence="5">
    <location>
        <begin position="127"/>
        <end position="144"/>
    </location>
</feature>
<dbReference type="GO" id="GO:0030154">
    <property type="term" value="P:cell differentiation"/>
    <property type="evidence" value="ECO:0007669"/>
    <property type="project" value="UniProtKB-KW"/>
</dbReference>
<evidence type="ECO:0000256" key="4">
    <source>
        <dbReference type="RuleBase" id="RU364012"/>
    </source>
</evidence>
<evidence type="ECO:0007829" key="8">
    <source>
        <dbReference type="PeptideAtlas" id="A0A804PA52"/>
    </source>
</evidence>
<feature type="region of interest" description="Disordered" evidence="5">
    <location>
        <begin position="73"/>
        <end position="192"/>
    </location>
</feature>
<keyword evidence="3 4" id="KW-0287">Flowering</keyword>
<gene>
    <name evidence="6" type="primary">LOC103626068</name>
</gene>
<dbReference type="PANTHER" id="PTHR31791:SF80">
    <property type="entry name" value="FRIGIDA-LIKE PROTEIN"/>
    <property type="match status" value="1"/>
</dbReference>
<sequence>MGTAAPAMMPTEDLEAAIAELPAKKGVLREAFHTLAACSPYPLPFTWEDLDAHVSSVQSSISRRFSQLRALEAAGTARSSKNKEEDNEVEEEDEVVEEEEEEEEVEEEMEEEGEEEQEEEEADDEIDNQKEEDREGGEDNKRDADEETLTTKVSAGQGKETEGEEELDGYAQGDGEEQGTEEEEMVEETTKKQLRGLPADGRKEFVEACKRMDAETLVEFVICFSISSKKLLSAMHHAPDPAALVLQVVKLLVSNKNFRCYKVWVQCITLFRWLSMKSAKHSADTTEQAKLVAKDWKKMIDNTVCCRELDTLSRGLLQFLIAYNIVSEFNIHDIISIFAMVRKGYKNNNIAKLCEDLGLADRATGLIDYMIGNGQHPEVFHLVQNFNLEDKYPPFSLLKGYIQKAKQTFVEMFKKSQTHESLNWAIPKELWIAHYLAEQKLTDSKQRSAIMAEIKYLMSGYEKKQRSENLSTWASQHPPTESKRRNRKRKEEEQEHHEAQYNQQQQEQNENKLIQGKRHQLHQENMAQVTQQQQQHMQPTTRPATLKLPTPAIPLVLNAAQIQNFARPAYAAVPGVHNYPAQPGWSAAQGSPFVPQFMSPQYMGLPFNPFGLHPTCYPRRR</sequence>
<keyword evidence="8" id="KW-1267">Proteomics identification</keyword>
<keyword evidence="2 4" id="KW-0221">Differentiation</keyword>
<accession>A0A804PA52</accession>
<keyword evidence="7" id="KW-1185">Reference proteome</keyword>
<feature type="compositionally biased region" description="Polar residues" evidence="5">
    <location>
        <begin position="468"/>
        <end position="479"/>
    </location>
</feature>
<dbReference type="Pfam" id="PF07899">
    <property type="entry name" value="Frigida"/>
    <property type="match status" value="1"/>
</dbReference>
<dbReference type="EnsemblPlants" id="Zm00001eb219400_T002">
    <property type="protein sequence ID" value="Zm00001eb219400_P002"/>
    <property type="gene ID" value="Zm00001eb219400"/>
</dbReference>
<evidence type="ECO:0000313" key="6">
    <source>
        <dbReference type="EnsemblPlants" id="Zm00001eb219400_P002"/>
    </source>
</evidence>
<proteinExistence type="evidence at protein level"/>
<dbReference type="Proteomes" id="UP000007305">
    <property type="component" value="Chromosome 5"/>
</dbReference>
<evidence type="ECO:0000256" key="5">
    <source>
        <dbReference type="SAM" id="MobiDB-lite"/>
    </source>
</evidence>
<dbReference type="InterPro" id="IPR012474">
    <property type="entry name" value="Frigida"/>
</dbReference>
<name>A0A804PA52_MAIZE</name>
<comment type="similarity">
    <text evidence="1 4">Belongs to the Frigida family.</text>
</comment>
<dbReference type="Gramene" id="Zm00001eb219400_T002">
    <property type="protein sequence ID" value="Zm00001eb219400_P002"/>
    <property type="gene ID" value="Zm00001eb219400"/>
</dbReference>
<feature type="compositionally biased region" description="Basic and acidic residues" evidence="5">
    <location>
        <begin position="489"/>
        <end position="499"/>
    </location>
</feature>
<evidence type="ECO:0000256" key="2">
    <source>
        <dbReference type="ARBA" id="ARBA00022782"/>
    </source>
</evidence>
<organism evidence="6 7">
    <name type="scientific">Zea mays</name>
    <name type="common">Maize</name>
    <dbReference type="NCBI Taxonomy" id="4577"/>
    <lineage>
        <taxon>Eukaryota</taxon>
        <taxon>Viridiplantae</taxon>
        <taxon>Streptophyta</taxon>
        <taxon>Embryophyta</taxon>
        <taxon>Tracheophyta</taxon>
        <taxon>Spermatophyta</taxon>
        <taxon>Magnoliopsida</taxon>
        <taxon>Liliopsida</taxon>
        <taxon>Poales</taxon>
        <taxon>Poaceae</taxon>
        <taxon>PACMAD clade</taxon>
        <taxon>Panicoideae</taxon>
        <taxon>Andropogonodae</taxon>
        <taxon>Andropogoneae</taxon>
        <taxon>Tripsacinae</taxon>
        <taxon>Zea</taxon>
    </lineage>
</organism>
<protein>
    <recommendedName>
        <fullName evidence="4">FRIGIDA-like protein</fullName>
    </recommendedName>
</protein>
<dbReference type="OrthoDB" id="686663at2759"/>
<keyword evidence="4" id="KW-0217">Developmental protein</keyword>
<dbReference type="PANTHER" id="PTHR31791">
    <property type="entry name" value="FRIGIDA-LIKE PROTEIN 3-RELATED"/>
    <property type="match status" value="1"/>
</dbReference>
<feature type="region of interest" description="Disordered" evidence="5">
    <location>
        <begin position="467"/>
        <end position="508"/>
    </location>
</feature>
<evidence type="ECO:0000256" key="3">
    <source>
        <dbReference type="ARBA" id="ARBA00023089"/>
    </source>
</evidence>
<evidence type="ECO:0000313" key="7">
    <source>
        <dbReference type="Proteomes" id="UP000007305"/>
    </source>
</evidence>